<feature type="domain" description="Citrate transporter-like" evidence="8">
    <location>
        <begin position="16"/>
        <end position="331"/>
    </location>
</feature>
<proteinExistence type="predicted"/>
<dbReference type="InterPro" id="IPR051679">
    <property type="entry name" value="DASS-Related_Transporters"/>
</dbReference>
<reference evidence="9 10" key="1">
    <citation type="submission" date="2024-03" db="EMBL/GenBank/DDBJ databases">
        <title>Human intestinal bacterial collection.</title>
        <authorList>
            <person name="Pauvert C."/>
            <person name="Hitch T.C.A."/>
            <person name="Clavel T."/>
        </authorList>
    </citation>
    <scope>NUCLEOTIDE SEQUENCE [LARGE SCALE GENOMIC DNA]</scope>
    <source>
        <strain evidence="9 10">CLA-SR-H025</strain>
    </source>
</reference>
<evidence type="ECO:0000256" key="7">
    <source>
        <dbReference type="SAM" id="Phobius"/>
    </source>
</evidence>
<dbReference type="PANTHER" id="PTHR43652:SF2">
    <property type="entry name" value="BASIC AMINO ACID ANTIPORTER YFCC-RELATED"/>
    <property type="match status" value="1"/>
</dbReference>
<accession>A0ABV1CDR5</accession>
<dbReference type="PANTHER" id="PTHR43652">
    <property type="entry name" value="BASIC AMINO ACID ANTIPORTER YFCC-RELATED"/>
    <property type="match status" value="1"/>
</dbReference>
<feature type="transmembrane region" description="Helical" evidence="7">
    <location>
        <begin position="5"/>
        <end position="21"/>
    </location>
</feature>
<evidence type="ECO:0000256" key="5">
    <source>
        <dbReference type="ARBA" id="ARBA00022989"/>
    </source>
</evidence>
<evidence type="ECO:0000313" key="9">
    <source>
        <dbReference type="EMBL" id="MEQ2400498.1"/>
    </source>
</evidence>
<feature type="transmembrane region" description="Helical" evidence="7">
    <location>
        <begin position="181"/>
        <end position="202"/>
    </location>
</feature>
<evidence type="ECO:0000256" key="6">
    <source>
        <dbReference type="ARBA" id="ARBA00023136"/>
    </source>
</evidence>
<keyword evidence="3 7" id="KW-0812">Transmembrane</keyword>
<feature type="transmembrane region" description="Helical" evidence="7">
    <location>
        <begin position="354"/>
        <end position="373"/>
    </location>
</feature>
<feature type="transmembrane region" description="Helical" evidence="7">
    <location>
        <begin position="136"/>
        <end position="161"/>
    </location>
</feature>
<dbReference type="CDD" id="cd01115">
    <property type="entry name" value="SLC13_permease"/>
    <property type="match status" value="1"/>
</dbReference>
<keyword evidence="2" id="KW-0813">Transport</keyword>
<evidence type="ECO:0000256" key="4">
    <source>
        <dbReference type="ARBA" id="ARBA00022737"/>
    </source>
</evidence>
<keyword evidence="6 7" id="KW-0472">Membrane</keyword>
<comment type="caution">
    <text evidence="9">The sequence shown here is derived from an EMBL/GenBank/DDBJ whole genome shotgun (WGS) entry which is preliminary data.</text>
</comment>
<dbReference type="Proteomes" id="UP001447979">
    <property type="component" value="Unassembled WGS sequence"/>
</dbReference>
<dbReference type="InterPro" id="IPR004680">
    <property type="entry name" value="Cit_transptr-like_dom"/>
</dbReference>
<gene>
    <name evidence="9" type="ORF">WMO19_02625</name>
</gene>
<dbReference type="RefSeq" id="WP_349170088.1">
    <property type="nucleotide sequence ID" value="NZ_JBBMFO010000004.1"/>
</dbReference>
<evidence type="ECO:0000256" key="3">
    <source>
        <dbReference type="ARBA" id="ARBA00022692"/>
    </source>
</evidence>
<keyword evidence="4" id="KW-0677">Repeat</keyword>
<keyword evidence="10" id="KW-1185">Reference proteome</keyword>
<feature type="transmembrane region" description="Helical" evidence="7">
    <location>
        <begin position="223"/>
        <end position="240"/>
    </location>
</feature>
<organism evidence="9 10">
    <name type="scientific">Peptoniphilus hominis</name>
    <name type="common">ex Hitch et al. 2025</name>
    <dbReference type="NCBI Taxonomy" id="3133174"/>
    <lineage>
        <taxon>Bacteria</taxon>
        <taxon>Bacillati</taxon>
        <taxon>Bacillota</taxon>
        <taxon>Tissierellia</taxon>
        <taxon>Tissierellales</taxon>
        <taxon>Peptoniphilaceae</taxon>
        <taxon>Peptoniphilus</taxon>
    </lineage>
</organism>
<sequence length="415" mass="43906">MTTKGIITIVIFIVTIILLISKKLHPILIGASIPTALALFNILDPKTAFSDFSNTTVVFFMSLLVIGGTIFNTGLADFLGEKIIGMIGKDERSVVLGTSFVSILLSSFLNDTGTTGCLMPIAGAMGKKSGVKLSKIYMALAFAASMGGTVTLIGGGSHIVAQGFLEDAGLEGFSFFEFTPIGLPIAIAGLLYIYFYGVKVLPNKDVDDEASNMKLAEKNSAKMVIVAVIFIFIVVCMATKIIPMHLAAALGAILVVLTGCISTEDAVKQFSVSTLFLVAGIFPLSKALSETGAAEYLISKMSGSLSGMSPIVVIAFMLGISVIGTQFMMGTSLTAILCPIAILVAQSTNLDPRALVMCVAIGTSGAFCTPFGTGPNLLVWETGGYEFKDYFKVGFPFTIIFFLIGTAMIYFQYLR</sequence>
<protein>
    <submittedName>
        <fullName evidence="9">SLC13 family permease</fullName>
    </submittedName>
</protein>
<feature type="transmembrane region" description="Helical" evidence="7">
    <location>
        <begin position="270"/>
        <end position="289"/>
    </location>
</feature>
<dbReference type="EMBL" id="JBBMFO010000004">
    <property type="protein sequence ID" value="MEQ2400498.1"/>
    <property type="molecule type" value="Genomic_DNA"/>
</dbReference>
<dbReference type="Pfam" id="PF03600">
    <property type="entry name" value="CitMHS"/>
    <property type="match status" value="1"/>
</dbReference>
<evidence type="ECO:0000256" key="2">
    <source>
        <dbReference type="ARBA" id="ARBA00022448"/>
    </source>
</evidence>
<evidence type="ECO:0000256" key="1">
    <source>
        <dbReference type="ARBA" id="ARBA00004141"/>
    </source>
</evidence>
<evidence type="ECO:0000313" key="10">
    <source>
        <dbReference type="Proteomes" id="UP001447979"/>
    </source>
</evidence>
<evidence type="ECO:0000259" key="8">
    <source>
        <dbReference type="Pfam" id="PF03600"/>
    </source>
</evidence>
<keyword evidence="5 7" id="KW-1133">Transmembrane helix</keyword>
<feature type="transmembrane region" description="Helical" evidence="7">
    <location>
        <begin position="393"/>
        <end position="411"/>
    </location>
</feature>
<comment type="subcellular location">
    <subcellularLocation>
        <location evidence="1">Membrane</location>
        <topology evidence="1">Multi-pass membrane protein</topology>
    </subcellularLocation>
</comment>
<name>A0ABV1CDR5_9FIRM</name>
<feature type="transmembrane region" description="Helical" evidence="7">
    <location>
        <begin position="309"/>
        <end position="342"/>
    </location>
</feature>
<feature type="transmembrane region" description="Helical" evidence="7">
    <location>
        <begin position="55"/>
        <end position="75"/>
    </location>
</feature>